<accession>A0A921USI2</accession>
<dbReference type="AlphaFoldDB" id="A0A921USI2"/>
<dbReference type="Proteomes" id="UP000807115">
    <property type="component" value="Chromosome 2"/>
</dbReference>
<feature type="region of interest" description="Disordered" evidence="1">
    <location>
        <begin position="51"/>
        <end position="82"/>
    </location>
</feature>
<evidence type="ECO:0000313" key="2">
    <source>
        <dbReference type="EMBL" id="KAG0542814.1"/>
    </source>
</evidence>
<evidence type="ECO:0000256" key="1">
    <source>
        <dbReference type="SAM" id="MobiDB-lite"/>
    </source>
</evidence>
<organism evidence="2 3">
    <name type="scientific">Sorghum bicolor</name>
    <name type="common">Sorghum</name>
    <name type="synonym">Sorghum vulgare</name>
    <dbReference type="NCBI Taxonomy" id="4558"/>
    <lineage>
        <taxon>Eukaryota</taxon>
        <taxon>Viridiplantae</taxon>
        <taxon>Streptophyta</taxon>
        <taxon>Embryophyta</taxon>
        <taxon>Tracheophyta</taxon>
        <taxon>Spermatophyta</taxon>
        <taxon>Magnoliopsida</taxon>
        <taxon>Liliopsida</taxon>
        <taxon>Poales</taxon>
        <taxon>Poaceae</taxon>
        <taxon>PACMAD clade</taxon>
        <taxon>Panicoideae</taxon>
        <taxon>Andropogonodae</taxon>
        <taxon>Andropogoneae</taxon>
        <taxon>Sorghinae</taxon>
        <taxon>Sorghum</taxon>
    </lineage>
</organism>
<protein>
    <submittedName>
        <fullName evidence="2">Uncharacterized protein</fullName>
    </submittedName>
</protein>
<reference evidence="2" key="2">
    <citation type="submission" date="2020-10" db="EMBL/GenBank/DDBJ databases">
        <authorList>
            <person name="Cooper E.A."/>
            <person name="Brenton Z.W."/>
            <person name="Flinn B.S."/>
            <person name="Jenkins J."/>
            <person name="Shu S."/>
            <person name="Flowers D."/>
            <person name="Luo F."/>
            <person name="Wang Y."/>
            <person name="Xia P."/>
            <person name="Barry K."/>
            <person name="Daum C."/>
            <person name="Lipzen A."/>
            <person name="Yoshinaga Y."/>
            <person name="Schmutz J."/>
            <person name="Saski C."/>
            <person name="Vermerris W."/>
            <person name="Kresovich S."/>
        </authorList>
    </citation>
    <scope>NUCLEOTIDE SEQUENCE</scope>
</reference>
<reference evidence="2" key="1">
    <citation type="journal article" date="2019" name="BMC Genomics">
        <title>A new reference genome for Sorghum bicolor reveals high levels of sequence similarity between sweet and grain genotypes: implications for the genetics of sugar metabolism.</title>
        <authorList>
            <person name="Cooper E.A."/>
            <person name="Brenton Z.W."/>
            <person name="Flinn B.S."/>
            <person name="Jenkins J."/>
            <person name="Shu S."/>
            <person name="Flowers D."/>
            <person name="Luo F."/>
            <person name="Wang Y."/>
            <person name="Xia P."/>
            <person name="Barry K."/>
            <person name="Daum C."/>
            <person name="Lipzen A."/>
            <person name="Yoshinaga Y."/>
            <person name="Schmutz J."/>
            <person name="Saski C."/>
            <person name="Vermerris W."/>
            <person name="Kresovich S."/>
        </authorList>
    </citation>
    <scope>NUCLEOTIDE SEQUENCE</scope>
</reference>
<name>A0A921USI2_SORBI</name>
<comment type="caution">
    <text evidence="2">The sequence shown here is derived from an EMBL/GenBank/DDBJ whole genome shotgun (WGS) entry which is preliminary data.</text>
</comment>
<gene>
    <name evidence="2" type="ORF">BDA96_02G136400</name>
</gene>
<feature type="compositionally biased region" description="Basic and acidic residues" evidence="1">
    <location>
        <begin position="68"/>
        <end position="82"/>
    </location>
</feature>
<proteinExistence type="predicted"/>
<dbReference type="EMBL" id="CM027681">
    <property type="protein sequence ID" value="KAG0542814.1"/>
    <property type="molecule type" value="Genomic_DNA"/>
</dbReference>
<sequence>MLLGRLHRQSGPPVPPAWRWPARVPVPSPPHKHASRYTYAAGQVFRAHRPCAPVSLPPRSLARPNSHTVEERRSREEQRLDG</sequence>
<evidence type="ECO:0000313" key="3">
    <source>
        <dbReference type="Proteomes" id="UP000807115"/>
    </source>
</evidence>